<proteinExistence type="predicted"/>
<organism evidence="2 3">
    <name type="scientific">Nesidiocoris tenuis</name>
    <dbReference type="NCBI Taxonomy" id="355587"/>
    <lineage>
        <taxon>Eukaryota</taxon>
        <taxon>Metazoa</taxon>
        <taxon>Ecdysozoa</taxon>
        <taxon>Arthropoda</taxon>
        <taxon>Hexapoda</taxon>
        <taxon>Insecta</taxon>
        <taxon>Pterygota</taxon>
        <taxon>Neoptera</taxon>
        <taxon>Paraneoptera</taxon>
        <taxon>Hemiptera</taxon>
        <taxon>Heteroptera</taxon>
        <taxon>Panheteroptera</taxon>
        <taxon>Cimicomorpha</taxon>
        <taxon>Miridae</taxon>
        <taxon>Dicyphina</taxon>
        <taxon>Nesidiocoris</taxon>
    </lineage>
</organism>
<gene>
    <name evidence="2" type="ORF">NTEN_LOCUS6669</name>
</gene>
<evidence type="ECO:0000313" key="3">
    <source>
        <dbReference type="Proteomes" id="UP000479000"/>
    </source>
</evidence>
<evidence type="ECO:0000256" key="1">
    <source>
        <dbReference type="SAM" id="MobiDB-lite"/>
    </source>
</evidence>
<accession>A0A6H5GDD9</accession>
<dbReference type="EMBL" id="CADCXU010010159">
    <property type="protein sequence ID" value="CAB0000882.1"/>
    <property type="molecule type" value="Genomic_DNA"/>
</dbReference>
<dbReference type="AlphaFoldDB" id="A0A6H5GDD9"/>
<feature type="region of interest" description="Disordered" evidence="1">
    <location>
        <begin position="44"/>
        <end position="87"/>
    </location>
</feature>
<evidence type="ECO:0000313" key="2">
    <source>
        <dbReference type="EMBL" id="CAB0000882.1"/>
    </source>
</evidence>
<protein>
    <submittedName>
        <fullName evidence="2">Uncharacterized protein</fullName>
    </submittedName>
</protein>
<name>A0A6H5GDD9_9HEMI</name>
<feature type="non-terminal residue" evidence="2">
    <location>
        <position position="87"/>
    </location>
</feature>
<reference evidence="2 3" key="1">
    <citation type="submission" date="2020-02" db="EMBL/GenBank/DDBJ databases">
        <authorList>
            <person name="Ferguson B K."/>
        </authorList>
    </citation>
    <scope>NUCLEOTIDE SEQUENCE [LARGE SCALE GENOMIC DNA]</scope>
</reference>
<keyword evidence="3" id="KW-1185">Reference proteome</keyword>
<sequence length="87" mass="10374">MTVSLSLSRKKRRKKVAIGIINNSPSYPVSRIWWLNRVPRFQRSKMRWPLGKPKKRNPSSTGKSKKRKRKRTCTKSQKRTLIGRRNR</sequence>
<dbReference type="Proteomes" id="UP000479000">
    <property type="component" value="Unassembled WGS sequence"/>
</dbReference>